<comment type="caution">
    <text evidence="2">The sequence shown here is derived from an EMBL/GenBank/DDBJ whole genome shotgun (WGS) entry which is preliminary data.</text>
</comment>
<accession>A0A016S514</accession>
<feature type="signal peptide" evidence="1">
    <location>
        <begin position="1"/>
        <end position="26"/>
    </location>
</feature>
<evidence type="ECO:0000313" key="3">
    <source>
        <dbReference type="Proteomes" id="UP000024635"/>
    </source>
</evidence>
<sequence>MLKRPPEVLRAAAVAFLLLLLDAVRSQLDGSASLYNGSAEGLPRPGRLPDEFPSTAHKNVTNGLLTTSVGMEAIPKIRRSAYGAPSTRTNVDKIQDVELGPTSIVITTTKQGPVESLKIRIELIDLHDNRTLPPIDLFGLFLVVARGLDPFLSVSLKFCRYTVPFLKPERWYGLMFTSENEVNGQVNVHKENRLVRTTSRQQNITTAEDLYEVLMHRNLDGEESAERLYVTSKWKGEERLPLGELHTNVKVHCESSSTTERMVLHHDEDSVTIEISMDLLYDIEELNDTLHQVVAHITPLRCHEICWQSSLMATSGLENFEEDAPRECHRVDGTNSTTFLRHMKEYTVKRHNDGYELVVETELQEKNEEGFVTLSAMNLGGDDGKPRSKTFSTKASNGTFRLPLLEDSIYAAQYQYTKMKPFHYTTREHFLVETGTVNSSRSSNPLIEAHFELDNHTVGEDETLHVPTVILARGAPYSDREVQLHMRPFCEEANSSTWDFGGNQTSRKIDLTVAVCSSNPQASFCNQTGSYPECSPMLCYSTSIAIEGADYPSTVRCVNVTEQFPSGSPEPSYLRTSALLLTVFYHFCSY</sequence>
<gene>
    <name evidence="2" type="primary">Acey_s0300.g1806</name>
    <name evidence="2" type="synonym">Acey-F58H7.1</name>
    <name evidence="2" type="ORF">Y032_0300g1806</name>
</gene>
<name>A0A016S514_9BILA</name>
<dbReference type="EMBL" id="JARK01001636">
    <property type="protein sequence ID" value="EYB85334.1"/>
    <property type="molecule type" value="Genomic_DNA"/>
</dbReference>
<evidence type="ECO:0000313" key="2">
    <source>
        <dbReference type="EMBL" id="EYB85334.1"/>
    </source>
</evidence>
<organism evidence="2 3">
    <name type="scientific">Ancylostoma ceylanicum</name>
    <dbReference type="NCBI Taxonomy" id="53326"/>
    <lineage>
        <taxon>Eukaryota</taxon>
        <taxon>Metazoa</taxon>
        <taxon>Ecdysozoa</taxon>
        <taxon>Nematoda</taxon>
        <taxon>Chromadorea</taxon>
        <taxon>Rhabditida</taxon>
        <taxon>Rhabditina</taxon>
        <taxon>Rhabditomorpha</taxon>
        <taxon>Strongyloidea</taxon>
        <taxon>Ancylostomatidae</taxon>
        <taxon>Ancylostomatinae</taxon>
        <taxon>Ancylostoma</taxon>
    </lineage>
</organism>
<dbReference type="AlphaFoldDB" id="A0A016S514"/>
<reference evidence="3" key="1">
    <citation type="journal article" date="2015" name="Nat. Genet.">
        <title>The genome and transcriptome of the zoonotic hookworm Ancylostoma ceylanicum identify infection-specific gene families.</title>
        <authorList>
            <person name="Schwarz E.M."/>
            <person name="Hu Y."/>
            <person name="Antoshechkin I."/>
            <person name="Miller M.M."/>
            <person name="Sternberg P.W."/>
            <person name="Aroian R.V."/>
        </authorList>
    </citation>
    <scope>NUCLEOTIDE SEQUENCE</scope>
    <source>
        <strain evidence="3">HY135</strain>
    </source>
</reference>
<keyword evidence="3" id="KW-1185">Reference proteome</keyword>
<dbReference type="OrthoDB" id="5791188at2759"/>
<feature type="chain" id="PRO_5001486402" evidence="1">
    <location>
        <begin position="27"/>
        <end position="590"/>
    </location>
</feature>
<protein>
    <submittedName>
        <fullName evidence="2">Uncharacterized protein</fullName>
    </submittedName>
</protein>
<dbReference type="Proteomes" id="UP000024635">
    <property type="component" value="Unassembled WGS sequence"/>
</dbReference>
<evidence type="ECO:0000256" key="1">
    <source>
        <dbReference type="SAM" id="SignalP"/>
    </source>
</evidence>
<keyword evidence="1" id="KW-0732">Signal</keyword>
<proteinExistence type="predicted"/>